<sequence length="88" mass="9647">MLPTAPPRSLGLDQAPAGPLQKSRLGHPPPVIPALHSHKNGGRIPVGRPRWLLLERDLPHADNPKDACSRPQSGETGPQMTRRCQAWR</sequence>
<evidence type="ECO:0000313" key="3">
    <source>
        <dbReference type="Proteomes" id="UP001266305"/>
    </source>
</evidence>
<dbReference type="EMBL" id="JASSZA010000019">
    <property type="protein sequence ID" value="KAK2089309.1"/>
    <property type="molecule type" value="Genomic_DNA"/>
</dbReference>
<feature type="region of interest" description="Disordered" evidence="1">
    <location>
        <begin position="60"/>
        <end position="88"/>
    </location>
</feature>
<name>A0ABQ9TX05_SAGOE</name>
<dbReference type="Proteomes" id="UP001266305">
    <property type="component" value="Unassembled WGS sequence"/>
</dbReference>
<evidence type="ECO:0000256" key="1">
    <source>
        <dbReference type="SAM" id="MobiDB-lite"/>
    </source>
</evidence>
<proteinExistence type="predicted"/>
<protein>
    <submittedName>
        <fullName evidence="2">Uncharacterized protein</fullName>
    </submittedName>
</protein>
<gene>
    <name evidence="2" type="ORF">P7K49_035216</name>
</gene>
<keyword evidence="3" id="KW-1185">Reference proteome</keyword>
<accession>A0ABQ9TX05</accession>
<organism evidence="2 3">
    <name type="scientific">Saguinus oedipus</name>
    <name type="common">Cotton-top tamarin</name>
    <name type="synonym">Oedipomidas oedipus</name>
    <dbReference type="NCBI Taxonomy" id="9490"/>
    <lineage>
        <taxon>Eukaryota</taxon>
        <taxon>Metazoa</taxon>
        <taxon>Chordata</taxon>
        <taxon>Craniata</taxon>
        <taxon>Vertebrata</taxon>
        <taxon>Euteleostomi</taxon>
        <taxon>Mammalia</taxon>
        <taxon>Eutheria</taxon>
        <taxon>Euarchontoglires</taxon>
        <taxon>Primates</taxon>
        <taxon>Haplorrhini</taxon>
        <taxon>Platyrrhini</taxon>
        <taxon>Cebidae</taxon>
        <taxon>Callitrichinae</taxon>
        <taxon>Saguinus</taxon>
    </lineage>
</organism>
<reference evidence="2 3" key="1">
    <citation type="submission" date="2023-05" db="EMBL/GenBank/DDBJ databases">
        <title>B98-5 Cell Line De Novo Hybrid Assembly: An Optical Mapping Approach.</title>
        <authorList>
            <person name="Kananen K."/>
            <person name="Auerbach J.A."/>
            <person name="Kautto E."/>
            <person name="Blachly J.S."/>
        </authorList>
    </citation>
    <scope>NUCLEOTIDE SEQUENCE [LARGE SCALE GENOMIC DNA]</scope>
    <source>
        <strain evidence="2">B95-8</strain>
        <tissue evidence="2">Cell line</tissue>
    </source>
</reference>
<comment type="caution">
    <text evidence="2">The sequence shown here is derived from an EMBL/GenBank/DDBJ whole genome shotgun (WGS) entry which is preliminary data.</text>
</comment>
<feature type="compositionally biased region" description="Polar residues" evidence="1">
    <location>
        <begin position="70"/>
        <end position="79"/>
    </location>
</feature>
<feature type="region of interest" description="Disordered" evidence="1">
    <location>
        <begin position="1"/>
        <end position="46"/>
    </location>
</feature>
<evidence type="ECO:0000313" key="2">
    <source>
        <dbReference type="EMBL" id="KAK2089309.1"/>
    </source>
</evidence>